<dbReference type="InterPro" id="IPR017850">
    <property type="entry name" value="Alkaline_phosphatase_core_sf"/>
</dbReference>
<protein>
    <recommendedName>
        <fullName evidence="1">Sulfatase N-terminal domain-containing protein</fullName>
    </recommendedName>
</protein>
<dbReference type="EMBL" id="UINC01075285">
    <property type="protein sequence ID" value="SVC13316.1"/>
    <property type="molecule type" value="Genomic_DNA"/>
</dbReference>
<dbReference type="InterPro" id="IPR052701">
    <property type="entry name" value="GAG_Ulvan_Degrading_Sulfatases"/>
</dbReference>
<feature type="domain" description="Sulfatase N-terminal" evidence="1">
    <location>
        <begin position="49"/>
        <end position="362"/>
    </location>
</feature>
<gene>
    <name evidence="2" type="ORF">METZ01_LOCUS266170</name>
</gene>
<evidence type="ECO:0000313" key="2">
    <source>
        <dbReference type="EMBL" id="SVC13316.1"/>
    </source>
</evidence>
<organism evidence="2">
    <name type="scientific">marine metagenome</name>
    <dbReference type="NCBI Taxonomy" id="408172"/>
    <lineage>
        <taxon>unclassified sequences</taxon>
        <taxon>metagenomes</taxon>
        <taxon>ecological metagenomes</taxon>
    </lineage>
</organism>
<dbReference type="PANTHER" id="PTHR43751">
    <property type="entry name" value="SULFATASE"/>
    <property type="match status" value="1"/>
</dbReference>
<dbReference type="AlphaFoldDB" id="A0A382JNJ5"/>
<dbReference type="PANTHER" id="PTHR43751:SF1">
    <property type="entry name" value="SULFATASE ATSG-RELATED"/>
    <property type="match status" value="1"/>
</dbReference>
<dbReference type="InterPro" id="IPR000917">
    <property type="entry name" value="Sulfatase_N"/>
</dbReference>
<dbReference type="Pfam" id="PF00884">
    <property type="entry name" value="Sulfatase"/>
    <property type="match status" value="1"/>
</dbReference>
<name>A0A382JNJ5_9ZZZZ</name>
<dbReference type="SUPFAM" id="SSF53649">
    <property type="entry name" value="Alkaline phosphatase-like"/>
    <property type="match status" value="1"/>
</dbReference>
<reference evidence="2" key="1">
    <citation type="submission" date="2018-05" db="EMBL/GenBank/DDBJ databases">
        <authorList>
            <person name="Lanie J.A."/>
            <person name="Ng W.-L."/>
            <person name="Kazmierczak K.M."/>
            <person name="Andrzejewski T.M."/>
            <person name="Davidsen T.M."/>
            <person name="Wayne K.J."/>
            <person name="Tettelin H."/>
            <person name="Glass J.I."/>
            <person name="Rusch D."/>
            <person name="Podicherti R."/>
            <person name="Tsui H.-C.T."/>
            <person name="Winkler M.E."/>
        </authorList>
    </citation>
    <scope>NUCLEOTIDE SEQUENCE</scope>
</reference>
<dbReference type="Gene3D" id="3.40.720.10">
    <property type="entry name" value="Alkaline Phosphatase, subunit A"/>
    <property type="match status" value="1"/>
</dbReference>
<proteinExistence type="predicted"/>
<feature type="non-terminal residue" evidence="2">
    <location>
        <position position="436"/>
    </location>
</feature>
<accession>A0A382JNJ5</accession>
<sequence length="436" mass="47987">ISHSTDDLKTLAVLLVFGLLGGRIAPRMKRILFFSFFLLVLGAQAAKRPNILFAFADDWGRYASAYAKVDGRPSPNDVIRTPHFDRVAAEGVLFKNAFVTAPSCTPCRSSLLSGQYFYRTGRAAILQGAFWDAKIPSYPLLLRDAGYHIGETYKVWSPGTPNDAPYGGGKFRFEGSGRRFNQFSQNVTRMVGGGKSVAAAKQVLYDEVMGNFGAFLKARPEGKPFCYWFGPTLVHRKWTKGSGKKLWGIDPDSLKGKLPGMLPDVPIVREDFADYLGEVQAFDTALGLILKKLKAIGELDNTVVVVSGDHGAPGFPGGKCNLYDFGVGVPLAVWWPGKPGARVVEDYVNLMDLAPTFLEIGGVKPPKVMTGRSLVPVLQSKANGMVDAKRNWVITGRERHVAHAREGLLPYPQRALRTPDYLYIINFKPDRWPMGN</sequence>
<feature type="non-terminal residue" evidence="2">
    <location>
        <position position="1"/>
    </location>
</feature>
<evidence type="ECO:0000259" key="1">
    <source>
        <dbReference type="Pfam" id="PF00884"/>
    </source>
</evidence>
<dbReference type="CDD" id="cd16027">
    <property type="entry name" value="SGSH"/>
    <property type="match status" value="1"/>
</dbReference>